<dbReference type="RefSeq" id="WP_367959218.1">
    <property type="nucleotide sequence ID" value="NZ_JBAKFH010000001.1"/>
</dbReference>
<name>A0ABV3TED4_9GAMM</name>
<feature type="chain" id="PRO_5045257229" evidence="1">
    <location>
        <begin position="31"/>
        <end position="172"/>
    </location>
</feature>
<evidence type="ECO:0000313" key="3">
    <source>
        <dbReference type="Proteomes" id="UP001556709"/>
    </source>
</evidence>
<organism evidence="2 3">
    <name type="scientific">Spiribacter pallidus</name>
    <dbReference type="NCBI Taxonomy" id="1987936"/>
    <lineage>
        <taxon>Bacteria</taxon>
        <taxon>Pseudomonadati</taxon>
        <taxon>Pseudomonadota</taxon>
        <taxon>Gammaproteobacteria</taxon>
        <taxon>Chromatiales</taxon>
        <taxon>Ectothiorhodospiraceae</taxon>
        <taxon>Spiribacter</taxon>
    </lineage>
</organism>
<keyword evidence="1" id="KW-0732">Signal</keyword>
<feature type="signal peptide" evidence="1">
    <location>
        <begin position="1"/>
        <end position="30"/>
    </location>
</feature>
<evidence type="ECO:0000256" key="1">
    <source>
        <dbReference type="SAM" id="SignalP"/>
    </source>
</evidence>
<accession>A0ABV3TED4</accession>
<comment type="caution">
    <text evidence="2">The sequence shown here is derived from an EMBL/GenBank/DDBJ whole genome shotgun (WGS) entry which is preliminary data.</text>
</comment>
<sequence length="172" mass="19347">MLTNRFSARGRWPRSLVLCLSLLFAAGVAAKAELLQPNPERTAREVIVIQLEALQTNDTPSINSGIRQVWAFAHPRNRAITGPLARFTRMIRGPGYNMLLKHRRHQIQRLSIGDAAAVFAVQVVSQDGGFYRFRWQLRRVSTDAGAVWMTTQVSPAQRTGEQLSRRFGGHRA</sequence>
<dbReference type="Proteomes" id="UP001556709">
    <property type="component" value="Unassembled WGS sequence"/>
</dbReference>
<dbReference type="InterPro" id="IPR032347">
    <property type="entry name" value="DUF4864"/>
</dbReference>
<dbReference type="PANTHER" id="PTHR35716">
    <property type="entry name" value="OS05G0574700 PROTEIN-RELATED"/>
    <property type="match status" value="1"/>
</dbReference>
<gene>
    <name evidence="2" type="ORF">V6X73_06985</name>
</gene>
<proteinExistence type="predicted"/>
<dbReference type="EMBL" id="JBAKFM010000003">
    <property type="protein sequence ID" value="MEX0469465.1"/>
    <property type="molecule type" value="Genomic_DNA"/>
</dbReference>
<dbReference type="Pfam" id="PF16156">
    <property type="entry name" value="DUF4864"/>
    <property type="match status" value="1"/>
</dbReference>
<evidence type="ECO:0000313" key="2">
    <source>
        <dbReference type="EMBL" id="MEX0469465.1"/>
    </source>
</evidence>
<protein>
    <submittedName>
        <fullName evidence="2">DUF4864 domain-containing protein</fullName>
    </submittedName>
</protein>
<reference evidence="2 3" key="1">
    <citation type="submission" date="2024-02" db="EMBL/GenBank/DDBJ databases">
        <title>New especies of Spiribacter isolated from saline water.</title>
        <authorList>
            <person name="Leon M.J."/>
            <person name="De La Haba R."/>
            <person name="Sanchez-Porro C."/>
            <person name="Ventosa A."/>
        </authorList>
    </citation>
    <scope>NUCLEOTIDE SEQUENCE [LARGE SCALE GENOMIC DNA]</scope>
    <source>
        <strain evidence="3">ag22IC6-390</strain>
    </source>
</reference>
<keyword evidence="3" id="KW-1185">Reference proteome</keyword>